<evidence type="ECO:0000313" key="7">
    <source>
        <dbReference type="Proteomes" id="UP001327560"/>
    </source>
</evidence>
<evidence type="ECO:0000256" key="5">
    <source>
        <dbReference type="ARBA" id="ARBA00022898"/>
    </source>
</evidence>
<name>A0AAQ3K599_9LILI</name>
<dbReference type="GO" id="GO:0042802">
    <property type="term" value="F:identical protein binding"/>
    <property type="evidence" value="ECO:0007669"/>
    <property type="project" value="TreeGrafter"/>
</dbReference>
<evidence type="ECO:0000256" key="4">
    <source>
        <dbReference type="ARBA" id="ARBA00022679"/>
    </source>
</evidence>
<keyword evidence="3 6" id="KW-0032">Aminotransferase</keyword>
<dbReference type="InterPro" id="IPR015421">
    <property type="entry name" value="PyrdxlP-dep_Trfase_major"/>
</dbReference>
<dbReference type="InterPro" id="IPR015424">
    <property type="entry name" value="PyrdxlP-dep_Trfase"/>
</dbReference>
<dbReference type="PANTHER" id="PTHR11986">
    <property type="entry name" value="AMINOTRANSFERASE CLASS III"/>
    <property type="match status" value="1"/>
</dbReference>
<keyword evidence="4" id="KW-0808">Transferase</keyword>
<dbReference type="Pfam" id="PF00202">
    <property type="entry name" value="Aminotran_3"/>
    <property type="match status" value="1"/>
</dbReference>
<dbReference type="Gene3D" id="3.40.640.10">
    <property type="entry name" value="Type I PLP-dependent aspartate aminotransferase-like (Major domain)"/>
    <property type="match status" value="1"/>
</dbReference>
<keyword evidence="5" id="KW-0663">Pyridoxal phosphate</keyword>
<evidence type="ECO:0000256" key="2">
    <source>
        <dbReference type="ARBA" id="ARBA00008954"/>
    </source>
</evidence>
<dbReference type="InterPro" id="IPR015422">
    <property type="entry name" value="PyrdxlP-dep_Trfase_small"/>
</dbReference>
<reference evidence="6 7" key="1">
    <citation type="submission" date="2023-10" db="EMBL/GenBank/DDBJ databases">
        <title>Chromosome-scale genome assembly provides insights into flower coloration mechanisms of Canna indica.</title>
        <authorList>
            <person name="Li C."/>
        </authorList>
    </citation>
    <scope>NUCLEOTIDE SEQUENCE [LARGE SCALE GENOMIC DNA]</scope>
    <source>
        <tissue evidence="6">Flower</tissue>
    </source>
</reference>
<dbReference type="PANTHER" id="PTHR11986:SF79">
    <property type="entry name" value="ACETYLORNITHINE AMINOTRANSFERASE, MITOCHONDRIAL"/>
    <property type="match status" value="1"/>
</dbReference>
<gene>
    <name evidence="6" type="ORF">Cni_G09726</name>
</gene>
<dbReference type="GO" id="GO:0030170">
    <property type="term" value="F:pyridoxal phosphate binding"/>
    <property type="evidence" value="ECO:0007669"/>
    <property type="project" value="InterPro"/>
</dbReference>
<dbReference type="InterPro" id="IPR050103">
    <property type="entry name" value="Class-III_PLP-dep_AT"/>
</dbReference>
<comment type="cofactor">
    <cofactor evidence="1">
        <name>pyridoxal 5'-phosphate</name>
        <dbReference type="ChEBI" id="CHEBI:597326"/>
    </cofactor>
</comment>
<dbReference type="SUPFAM" id="SSF53383">
    <property type="entry name" value="PLP-dependent transferases"/>
    <property type="match status" value="1"/>
</dbReference>
<protein>
    <submittedName>
        <fullName evidence="6">Acetylornithine aminotransferase, mitochondrial</fullName>
    </submittedName>
</protein>
<dbReference type="Gene3D" id="3.90.1150.10">
    <property type="entry name" value="Aspartate Aminotransferase, domain 1"/>
    <property type="match status" value="1"/>
</dbReference>
<dbReference type="EMBL" id="CP136892">
    <property type="protein sequence ID" value="WOL01013.1"/>
    <property type="molecule type" value="Genomic_DNA"/>
</dbReference>
<comment type="similarity">
    <text evidence="2">Belongs to the class-III pyridoxal-phosphate-dependent aminotransferase family.</text>
</comment>
<dbReference type="AlphaFoldDB" id="A0AAQ3K599"/>
<proteinExistence type="inferred from homology"/>
<keyword evidence="7" id="KW-1185">Reference proteome</keyword>
<evidence type="ECO:0000256" key="3">
    <source>
        <dbReference type="ARBA" id="ARBA00022576"/>
    </source>
</evidence>
<accession>A0AAQ3K599</accession>
<evidence type="ECO:0000256" key="1">
    <source>
        <dbReference type="ARBA" id="ARBA00001933"/>
    </source>
</evidence>
<evidence type="ECO:0000313" key="6">
    <source>
        <dbReference type="EMBL" id="WOL01013.1"/>
    </source>
</evidence>
<sequence length="124" mass="13592">MDQTRLGSNCYDIIDYFASLILRSAGSKYPICVRPNRLSAATTNYGDHGSAFVGGPLVCHAALAVLDKIKNPTFLASVTRKGLFEITTIKKWETIYQHVKEVRGFGLIVGIELDVQASPLVNAY</sequence>
<organism evidence="6 7">
    <name type="scientific">Canna indica</name>
    <name type="common">Indian-shot</name>
    <dbReference type="NCBI Taxonomy" id="4628"/>
    <lineage>
        <taxon>Eukaryota</taxon>
        <taxon>Viridiplantae</taxon>
        <taxon>Streptophyta</taxon>
        <taxon>Embryophyta</taxon>
        <taxon>Tracheophyta</taxon>
        <taxon>Spermatophyta</taxon>
        <taxon>Magnoliopsida</taxon>
        <taxon>Liliopsida</taxon>
        <taxon>Zingiberales</taxon>
        <taxon>Cannaceae</taxon>
        <taxon>Canna</taxon>
    </lineage>
</organism>
<dbReference type="InterPro" id="IPR005814">
    <property type="entry name" value="Aminotrans_3"/>
</dbReference>
<dbReference type="GO" id="GO:0009570">
    <property type="term" value="C:chloroplast stroma"/>
    <property type="evidence" value="ECO:0007669"/>
    <property type="project" value="TreeGrafter"/>
</dbReference>
<dbReference type="GO" id="GO:0008483">
    <property type="term" value="F:transaminase activity"/>
    <property type="evidence" value="ECO:0007669"/>
    <property type="project" value="UniProtKB-KW"/>
</dbReference>
<dbReference type="Proteomes" id="UP001327560">
    <property type="component" value="Chromosome 3"/>
</dbReference>